<keyword evidence="2" id="KW-0812">Transmembrane</keyword>
<keyword evidence="2" id="KW-1133">Transmembrane helix</keyword>
<organism evidence="3">
    <name type="scientific">Trieres chinensis</name>
    <name type="common">Marine centric diatom</name>
    <name type="synonym">Odontella sinensis</name>
    <dbReference type="NCBI Taxonomy" id="1514140"/>
    <lineage>
        <taxon>Eukaryota</taxon>
        <taxon>Sar</taxon>
        <taxon>Stramenopiles</taxon>
        <taxon>Ochrophyta</taxon>
        <taxon>Bacillariophyta</taxon>
        <taxon>Mediophyceae</taxon>
        <taxon>Biddulphiophycidae</taxon>
        <taxon>Eupodiscales</taxon>
        <taxon>Parodontellaceae</taxon>
        <taxon>Trieres</taxon>
    </lineage>
</organism>
<keyword evidence="2" id="KW-0472">Membrane</keyword>
<accession>A0A7S1Z397</accession>
<proteinExistence type="predicted"/>
<sequence>MRQQRRGLFMTSEGEGEKKDVAEPEAGAAEAEATEKSESTAVAAAAAATVTTGKESKGTEGGRSGALAALLLGPPLFAKFVIVLVVKFLTDLVVFPLLFLYRLVRLGKNKVLGLFGGGGGKGDLNGERINGEA</sequence>
<dbReference type="AlphaFoldDB" id="A0A7S1Z397"/>
<evidence type="ECO:0000313" key="3">
    <source>
        <dbReference type="EMBL" id="CAD9327371.1"/>
    </source>
</evidence>
<name>A0A7S1Z397_TRICV</name>
<protein>
    <submittedName>
        <fullName evidence="3">Uncharacterized protein</fullName>
    </submittedName>
</protein>
<dbReference type="EMBL" id="HBGO01007497">
    <property type="protein sequence ID" value="CAD9327371.1"/>
    <property type="molecule type" value="Transcribed_RNA"/>
</dbReference>
<reference evidence="3" key="1">
    <citation type="submission" date="2021-01" db="EMBL/GenBank/DDBJ databases">
        <authorList>
            <person name="Corre E."/>
            <person name="Pelletier E."/>
            <person name="Niang G."/>
            <person name="Scheremetjew M."/>
            <person name="Finn R."/>
            <person name="Kale V."/>
            <person name="Holt S."/>
            <person name="Cochrane G."/>
            <person name="Meng A."/>
            <person name="Brown T."/>
            <person name="Cohen L."/>
        </authorList>
    </citation>
    <scope>NUCLEOTIDE SEQUENCE</scope>
    <source>
        <strain evidence="3">Grunow 1884</strain>
    </source>
</reference>
<evidence type="ECO:0000256" key="1">
    <source>
        <dbReference type="SAM" id="MobiDB-lite"/>
    </source>
</evidence>
<feature type="region of interest" description="Disordered" evidence="1">
    <location>
        <begin position="1"/>
        <end position="38"/>
    </location>
</feature>
<feature type="transmembrane region" description="Helical" evidence="2">
    <location>
        <begin position="80"/>
        <end position="101"/>
    </location>
</feature>
<evidence type="ECO:0000256" key="2">
    <source>
        <dbReference type="SAM" id="Phobius"/>
    </source>
</evidence>
<gene>
    <name evidence="3" type="ORF">OSIN01602_LOCUS4203</name>
</gene>